<dbReference type="Gene3D" id="2.60.40.10">
    <property type="entry name" value="Immunoglobulins"/>
    <property type="match status" value="1"/>
</dbReference>
<evidence type="ECO:0000256" key="5">
    <source>
        <dbReference type="ARBA" id="ARBA00022679"/>
    </source>
</evidence>
<keyword evidence="7" id="KW-0378">Hydrolase</keyword>
<proteinExistence type="predicted"/>
<dbReference type="PATRIC" id="fig|1308866.3.peg.2851"/>
<keyword evidence="21" id="KW-1185">Reference proteome</keyword>
<dbReference type="PANTHER" id="PTHR32282:SF32">
    <property type="entry name" value="PENICILLIN-BINDING PROTEIN 2A"/>
    <property type="match status" value="1"/>
</dbReference>
<evidence type="ECO:0000256" key="11">
    <source>
        <dbReference type="ARBA" id="ARBA00023136"/>
    </source>
</evidence>
<organism evidence="20 21">
    <name type="scientific">Gracilibacillus halophilus YIM-C55.5</name>
    <dbReference type="NCBI Taxonomy" id="1308866"/>
    <lineage>
        <taxon>Bacteria</taxon>
        <taxon>Bacillati</taxon>
        <taxon>Bacillota</taxon>
        <taxon>Bacilli</taxon>
        <taxon>Bacillales</taxon>
        <taxon>Bacillaceae</taxon>
        <taxon>Gracilibacillus</taxon>
    </lineage>
</organism>
<dbReference type="InterPro" id="IPR001264">
    <property type="entry name" value="Glyco_trans_51"/>
</dbReference>
<dbReference type="InterPro" id="IPR012338">
    <property type="entry name" value="Beta-lactam/transpept-like"/>
</dbReference>
<dbReference type="SUPFAM" id="SSF53955">
    <property type="entry name" value="Lysozyme-like"/>
    <property type="match status" value="1"/>
</dbReference>
<dbReference type="InterPro" id="IPR013783">
    <property type="entry name" value="Ig-like_fold"/>
</dbReference>
<keyword evidence="9" id="KW-0573">Peptidoglycan synthesis</keyword>
<evidence type="ECO:0000256" key="17">
    <source>
        <dbReference type="SAM" id="Phobius"/>
    </source>
</evidence>
<feature type="region of interest" description="Disordered" evidence="16">
    <location>
        <begin position="787"/>
        <end position="806"/>
    </location>
</feature>
<dbReference type="InterPro" id="IPR036950">
    <property type="entry name" value="PBP_transglycosylase"/>
</dbReference>
<keyword evidence="12" id="KW-0511">Multifunctional enzyme</keyword>
<keyword evidence="5" id="KW-0808">Transferase</keyword>
<dbReference type="Pfam" id="PF00912">
    <property type="entry name" value="Transgly"/>
    <property type="match status" value="1"/>
</dbReference>
<sequence>MKLKELFTKYWDSIKDVWDKYKIQKKARIGYHIVWNAFLFFLVLMVVGIFFVGGLGAGYFASLVDEQEMYSEEEMTEAIYTYEETSELYFNNNEFLAEVSSDLLREEVTIDQVSQTAKDAVIATEDENFYSHEGVVPKAIFRAVVQQVTNSATQTGGSTLTQQLVKNQILTNEVSFERKAKEMLLSMRLEQFIDKENILEAYLNIVPYGRNASGQNIAGIQTAAKGIFGVNANELNLPQSAYIAGLPQSPSIYTPFKNGGGVKSDEELEPGLNRMESVLERMYENEFISQEEYQNALNYDIVADFKEPEPSVLEKYPWLTQTIQERAIDVLTTILAKEDGYTEDELESSSVLKEEYEIRAQRALESNGLKVHSTIDEEMYDVFQEIAKEYNNYGPDKVARNARGEVITVENPETGEEERLGKQPVQVGSVLIENQTGKILSFVGGRDFTESQKNHALDVRRPNGSTMKPLVTYAPAMEYGVIQPGSVIADVYDPSMPGYPSYDPPRNYTGSYYGLVSAREALYRSHNVSALQIYRQIRDRNPAAQFLENMGFDHLSQDAGDYMNMSLTLGSPHNGVTVEENVNAYATFGNMGDFVEGYMIESIETKDGEVLYEHESKAEEVFSEQTSYLMVDMMRDVLSRGTGTAAYANLGNRSVDWAGKTGTSNDYRDTWFVATNPNVTLGSWMGYDYNQSLSSGYSSRNNVFWAELVNAATEIRPDLMAPSSSFDQPNGIVSRSYCKTSGKLPSDLCSELGLVGTDIYNSNHVPTEEDNSLIDAEYALIDGEAVPSGEDTPEEFTDDDGVSFNPDWLEEKGYDQLPNIEQLKPSDSGAWGDIQFPGETAEINGDSDSPAPPTSLQFDNNQLNWNTSNSNDVVGYRIYRANNPDGNNFQRVGHTSETNFTVPNGPALYHVKAVDYFGQESTSSESIIFGEFSEPEDENEEEEEEDQKENNQQDNDENDDSNNSNGEDETNQNSEDSENSNNSNNS</sequence>
<evidence type="ECO:0000256" key="10">
    <source>
        <dbReference type="ARBA" id="ARBA00022989"/>
    </source>
</evidence>
<comment type="caution">
    <text evidence="20">The sequence shown here is derived from an EMBL/GenBank/DDBJ whole genome shotgun (WGS) entry which is preliminary data.</text>
</comment>
<keyword evidence="11 17" id="KW-0472">Membrane</keyword>
<dbReference type="Pfam" id="PF00905">
    <property type="entry name" value="Transpeptidase"/>
    <property type="match status" value="1"/>
</dbReference>
<dbReference type="EMBL" id="APML01000074">
    <property type="protein sequence ID" value="ENH95783.1"/>
    <property type="molecule type" value="Genomic_DNA"/>
</dbReference>
<feature type="domain" description="Glycosyl transferase family 51" evidence="19">
    <location>
        <begin position="94"/>
        <end position="282"/>
    </location>
</feature>
<dbReference type="GO" id="GO:0008955">
    <property type="term" value="F:peptidoglycan glycosyltransferase activity"/>
    <property type="evidence" value="ECO:0007669"/>
    <property type="project" value="UniProtKB-EC"/>
</dbReference>
<feature type="compositionally biased region" description="Acidic residues" evidence="16">
    <location>
        <begin position="954"/>
        <end position="978"/>
    </location>
</feature>
<evidence type="ECO:0000256" key="12">
    <source>
        <dbReference type="ARBA" id="ARBA00023268"/>
    </source>
</evidence>
<accession>N4W6E2</accession>
<dbReference type="GO" id="GO:0009252">
    <property type="term" value="P:peptidoglycan biosynthetic process"/>
    <property type="evidence" value="ECO:0007669"/>
    <property type="project" value="UniProtKB-KW"/>
</dbReference>
<evidence type="ECO:0000313" key="21">
    <source>
        <dbReference type="Proteomes" id="UP000012283"/>
    </source>
</evidence>
<dbReference type="OrthoDB" id="9766909at2"/>
<keyword evidence="2" id="KW-0121">Carboxypeptidase</keyword>
<keyword evidence="8" id="KW-0133">Cell shape</keyword>
<dbReference type="eggNOG" id="COG0744">
    <property type="taxonomic scope" value="Bacteria"/>
</dbReference>
<evidence type="ECO:0000256" key="9">
    <source>
        <dbReference type="ARBA" id="ARBA00022984"/>
    </source>
</evidence>
<keyword evidence="13" id="KW-0961">Cell wall biogenesis/degradation</keyword>
<evidence type="ECO:0000256" key="7">
    <source>
        <dbReference type="ARBA" id="ARBA00022801"/>
    </source>
</evidence>
<dbReference type="GO" id="GO:0009002">
    <property type="term" value="F:serine-type D-Ala-D-Ala carboxypeptidase activity"/>
    <property type="evidence" value="ECO:0007669"/>
    <property type="project" value="UniProtKB-EC"/>
</dbReference>
<feature type="domain" description="Penicillin-binding protein transpeptidase" evidence="18">
    <location>
        <begin position="430"/>
        <end position="680"/>
    </location>
</feature>
<evidence type="ECO:0000256" key="13">
    <source>
        <dbReference type="ARBA" id="ARBA00023316"/>
    </source>
</evidence>
<dbReference type="SUPFAM" id="SSF56601">
    <property type="entry name" value="beta-lactamase/transpeptidase-like"/>
    <property type="match status" value="1"/>
</dbReference>
<dbReference type="GO" id="GO:0008658">
    <property type="term" value="F:penicillin binding"/>
    <property type="evidence" value="ECO:0007669"/>
    <property type="project" value="InterPro"/>
</dbReference>
<dbReference type="GO" id="GO:0006508">
    <property type="term" value="P:proteolysis"/>
    <property type="evidence" value="ECO:0007669"/>
    <property type="project" value="UniProtKB-KW"/>
</dbReference>
<comment type="catalytic activity">
    <reaction evidence="14">
        <text>Preferential cleavage: (Ac)2-L-Lys-D-Ala-|-D-Ala. Also transpeptidation of peptidyl-alanyl moieties that are N-acyl substituents of D-alanine.</text>
        <dbReference type="EC" id="3.4.16.4"/>
    </reaction>
</comment>
<evidence type="ECO:0000256" key="2">
    <source>
        <dbReference type="ARBA" id="ARBA00022645"/>
    </source>
</evidence>
<feature type="compositionally biased region" description="Low complexity" evidence="16">
    <location>
        <begin position="922"/>
        <end position="932"/>
    </location>
</feature>
<dbReference type="Gene3D" id="3.40.710.10">
    <property type="entry name" value="DD-peptidase/beta-lactamase superfamily"/>
    <property type="match status" value="1"/>
</dbReference>
<keyword evidence="1" id="KW-1003">Cell membrane</keyword>
<dbReference type="STRING" id="1308866.J416_14148"/>
<evidence type="ECO:0000313" key="20">
    <source>
        <dbReference type="EMBL" id="ENH95783.1"/>
    </source>
</evidence>
<evidence type="ECO:0000256" key="4">
    <source>
        <dbReference type="ARBA" id="ARBA00022676"/>
    </source>
</evidence>
<dbReference type="GO" id="GO:0008360">
    <property type="term" value="P:regulation of cell shape"/>
    <property type="evidence" value="ECO:0007669"/>
    <property type="project" value="UniProtKB-KW"/>
</dbReference>
<evidence type="ECO:0000256" key="15">
    <source>
        <dbReference type="ARBA" id="ARBA00049902"/>
    </source>
</evidence>
<feature type="region of interest" description="Disordered" evidence="16">
    <location>
        <begin position="823"/>
        <end position="862"/>
    </location>
</feature>
<keyword evidence="6 17" id="KW-0812">Transmembrane</keyword>
<evidence type="ECO:0000256" key="16">
    <source>
        <dbReference type="SAM" id="MobiDB-lite"/>
    </source>
</evidence>
<dbReference type="InterPro" id="IPR050396">
    <property type="entry name" value="Glycosyltr_51/Transpeptidase"/>
</dbReference>
<evidence type="ECO:0000259" key="19">
    <source>
        <dbReference type="Pfam" id="PF00912"/>
    </source>
</evidence>
<dbReference type="GO" id="GO:0030288">
    <property type="term" value="C:outer membrane-bounded periplasmic space"/>
    <property type="evidence" value="ECO:0007669"/>
    <property type="project" value="TreeGrafter"/>
</dbReference>
<dbReference type="InterPro" id="IPR001460">
    <property type="entry name" value="PCN-bd_Tpept"/>
</dbReference>
<evidence type="ECO:0000256" key="3">
    <source>
        <dbReference type="ARBA" id="ARBA00022670"/>
    </source>
</evidence>
<feature type="compositionally biased region" description="Acidic residues" evidence="16">
    <location>
        <begin position="933"/>
        <end position="947"/>
    </location>
</feature>
<keyword evidence="4" id="KW-0328">Glycosyltransferase</keyword>
<dbReference type="AlphaFoldDB" id="N4W6E2"/>
<dbReference type="RefSeq" id="WP_003473636.1">
    <property type="nucleotide sequence ID" value="NZ_APML01000074.1"/>
</dbReference>
<evidence type="ECO:0000256" key="14">
    <source>
        <dbReference type="ARBA" id="ARBA00034000"/>
    </source>
</evidence>
<name>N4W6E2_9BACI</name>
<dbReference type="InterPro" id="IPR023346">
    <property type="entry name" value="Lysozyme-like_dom_sf"/>
</dbReference>
<reference evidence="20 21" key="1">
    <citation type="submission" date="2013-03" db="EMBL/GenBank/DDBJ databases">
        <title>Draft genome sequence of Gracibacillus halophilus YIM-C55.5, a moderately halophilic and thermophilic organism from the Xiaochaidamu salt lake.</title>
        <authorList>
            <person name="Sugumar T."/>
            <person name="Polireddy D.R."/>
            <person name="Antony A."/>
            <person name="Madhava Y.R."/>
            <person name="Sivakumar N."/>
        </authorList>
    </citation>
    <scope>NUCLEOTIDE SEQUENCE [LARGE SCALE GENOMIC DNA]</scope>
    <source>
        <strain evidence="20 21">YIM-C55.5</strain>
    </source>
</reference>
<keyword evidence="3" id="KW-0645">Protease</keyword>
<dbReference type="GO" id="GO:0071555">
    <property type="term" value="P:cell wall organization"/>
    <property type="evidence" value="ECO:0007669"/>
    <property type="project" value="UniProtKB-KW"/>
</dbReference>
<comment type="catalytic activity">
    <reaction evidence="15">
        <text>[GlcNAc-(1-&gt;4)-Mur2Ac(oyl-L-Ala-gamma-D-Glu-L-Lys-D-Ala-D-Ala)](n)-di-trans,octa-cis-undecaprenyl diphosphate + beta-D-GlcNAc-(1-&gt;4)-Mur2Ac(oyl-L-Ala-gamma-D-Glu-L-Lys-D-Ala-D-Ala)-di-trans,octa-cis-undecaprenyl diphosphate = [GlcNAc-(1-&gt;4)-Mur2Ac(oyl-L-Ala-gamma-D-Glu-L-Lys-D-Ala-D-Ala)](n+1)-di-trans,octa-cis-undecaprenyl diphosphate + di-trans,octa-cis-undecaprenyl diphosphate + H(+)</text>
        <dbReference type="Rhea" id="RHEA:23708"/>
        <dbReference type="Rhea" id="RHEA-COMP:9602"/>
        <dbReference type="Rhea" id="RHEA-COMP:9603"/>
        <dbReference type="ChEBI" id="CHEBI:15378"/>
        <dbReference type="ChEBI" id="CHEBI:58405"/>
        <dbReference type="ChEBI" id="CHEBI:60033"/>
        <dbReference type="ChEBI" id="CHEBI:78435"/>
        <dbReference type="EC" id="2.4.99.28"/>
    </reaction>
</comment>
<dbReference type="PANTHER" id="PTHR32282">
    <property type="entry name" value="BINDING PROTEIN TRANSPEPTIDASE, PUTATIVE-RELATED"/>
    <property type="match status" value="1"/>
</dbReference>
<evidence type="ECO:0000256" key="1">
    <source>
        <dbReference type="ARBA" id="ARBA00022475"/>
    </source>
</evidence>
<protein>
    <submittedName>
        <fullName evidence="20">Penicillin-binding protein 1b</fullName>
    </submittedName>
</protein>
<dbReference type="Proteomes" id="UP000012283">
    <property type="component" value="Unassembled WGS sequence"/>
</dbReference>
<keyword evidence="10 17" id="KW-1133">Transmembrane helix</keyword>
<evidence type="ECO:0000256" key="6">
    <source>
        <dbReference type="ARBA" id="ARBA00022692"/>
    </source>
</evidence>
<dbReference type="Gene3D" id="1.10.3810.10">
    <property type="entry name" value="Biosynthetic peptidoglycan transglycosylase-like"/>
    <property type="match status" value="1"/>
</dbReference>
<feature type="transmembrane region" description="Helical" evidence="17">
    <location>
        <begin position="33"/>
        <end position="61"/>
    </location>
</feature>
<evidence type="ECO:0000256" key="8">
    <source>
        <dbReference type="ARBA" id="ARBA00022960"/>
    </source>
</evidence>
<gene>
    <name evidence="20" type="ORF">J416_14148</name>
</gene>
<feature type="region of interest" description="Disordered" evidence="16">
    <location>
        <begin position="922"/>
        <end position="986"/>
    </location>
</feature>
<feature type="compositionally biased region" description="Acidic residues" evidence="16">
    <location>
        <begin position="791"/>
        <end position="801"/>
    </location>
</feature>
<dbReference type="Gene3D" id="3.90.1310.40">
    <property type="match status" value="1"/>
</dbReference>
<evidence type="ECO:0000259" key="18">
    <source>
        <dbReference type="Pfam" id="PF00905"/>
    </source>
</evidence>